<keyword evidence="3" id="KW-1185">Reference proteome</keyword>
<evidence type="ECO:0008006" key="4">
    <source>
        <dbReference type="Google" id="ProtNLM"/>
    </source>
</evidence>
<evidence type="ECO:0000256" key="1">
    <source>
        <dbReference type="SAM" id="SignalP"/>
    </source>
</evidence>
<dbReference type="KEGG" id="scn:Solca_3805"/>
<evidence type="ECO:0000313" key="3">
    <source>
        <dbReference type="Proteomes" id="UP000007590"/>
    </source>
</evidence>
<feature type="signal peptide" evidence="1">
    <location>
        <begin position="1"/>
        <end position="19"/>
    </location>
</feature>
<organism evidence="2 3">
    <name type="scientific">Solitalea canadensis (strain ATCC 29591 / DSM 3403 / JCM 21819 / LMG 8368 / NBRC 15130 / NCIMB 12057 / USAM 9D)</name>
    <name type="common">Flexibacter canadensis</name>
    <dbReference type="NCBI Taxonomy" id="929556"/>
    <lineage>
        <taxon>Bacteria</taxon>
        <taxon>Pseudomonadati</taxon>
        <taxon>Bacteroidota</taxon>
        <taxon>Sphingobacteriia</taxon>
        <taxon>Sphingobacteriales</taxon>
        <taxon>Sphingobacteriaceae</taxon>
        <taxon>Solitalea</taxon>
    </lineage>
</organism>
<protein>
    <recommendedName>
        <fullName evidence="4">Outer membrane protein beta-barrel domain-containing protein</fullName>
    </recommendedName>
</protein>
<dbReference type="RefSeq" id="WP_014682027.1">
    <property type="nucleotide sequence ID" value="NC_017770.1"/>
</dbReference>
<dbReference type="EMBL" id="CP003349">
    <property type="protein sequence ID" value="AFD08804.1"/>
    <property type="molecule type" value="Genomic_DNA"/>
</dbReference>
<evidence type="ECO:0000313" key="2">
    <source>
        <dbReference type="EMBL" id="AFD08804.1"/>
    </source>
</evidence>
<reference evidence="2" key="1">
    <citation type="submission" date="2012-02" db="EMBL/GenBank/DDBJ databases">
        <title>The complete genome of Solitalea canadensis DSM 3403.</title>
        <authorList>
            <consortium name="US DOE Joint Genome Institute (JGI-PGF)"/>
            <person name="Lucas S."/>
            <person name="Copeland A."/>
            <person name="Lapidus A."/>
            <person name="Glavina del Rio T."/>
            <person name="Dalin E."/>
            <person name="Tice H."/>
            <person name="Bruce D."/>
            <person name="Goodwin L."/>
            <person name="Pitluck S."/>
            <person name="Peters L."/>
            <person name="Ovchinnikova G."/>
            <person name="Lu M."/>
            <person name="Kyrpides N."/>
            <person name="Mavromatis K."/>
            <person name="Ivanova N."/>
            <person name="Brettin T."/>
            <person name="Detter J.C."/>
            <person name="Han C."/>
            <person name="Larimer F."/>
            <person name="Land M."/>
            <person name="Hauser L."/>
            <person name="Markowitz V."/>
            <person name="Cheng J.-F."/>
            <person name="Hugenholtz P."/>
            <person name="Woyke T."/>
            <person name="Wu D."/>
            <person name="Spring S."/>
            <person name="Schroeder M."/>
            <person name="Kopitz M."/>
            <person name="Brambilla E."/>
            <person name="Klenk H.-P."/>
            <person name="Eisen J.A."/>
        </authorList>
    </citation>
    <scope>NUCLEOTIDE SEQUENCE</scope>
    <source>
        <strain evidence="2">DSM 3403</strain>
    </source>
</reference>
<keyword evidence="1" id="KW-0732">Signal</keyword>
<dbReference type="AlphaFoldDB" id="H8KKY7"/>
<dbReference type="eggNOG" id="ENOG502Z8RB">
    <property type="taxonomic scope" value="Bacteria"/>
</dbReference>
<feature type="chain" id="PRO_5003613137" description="Outer membrane protein beta-barrel domain-containing protein" evidence="1">
    <location>
        <begin position="20"/>
        <end position="288"/>
    </location>
</feature>
<dbReference type="HOGENOM" id="CLU_079006_0_0_10"/>
<gene>
    <name evidence="2" type="ordered locus">Solca_3805</name>
</gene>
<proteinExistence type="predicted"/>
<sequence>MRSFIISLSLLFAAFTANAQTMPSSLSTDFKLQKKGQFYFYWGYNRAWFAKSDINFSGPNYNFTLHDVVAKDRPSSLSWQYLNITEFSVPQYNYRLGYFISDKYSISVGWDHMKYVMQVPQTVKISGHIGEEISSPGIPTNKPSGNYAGDYNNDPINIFPDFLTFEHTDGLNYISVAGERYDQLWQSKRHPKLGLTVVTGLGAGIVLPRSDVRLFETGENNHFNVAGWGISASAGIKFNILKWLYFQSDIKAGYLDMNNIHTTGRNKIDGASQHIKFLENYWVLGFRI</sequence>
<dbReference type="Proteomes" id="UP000007590">
    <property type="component" value="Chromosome"/>
</dbReference>
<accession>H8KKY7</accession>
<dbReference type="OrthoDB" id="8887208at2"/>
<name>H8KKY7_SOLCM</name>
<dbReference type="STRING" id="929556.Solca_3805"/>